<sequence length="285" mass="29900">MSSWNAAVYDASGELEAYLRLGTYQSSEENDAPSQYPGTFSDSDGIFMTTTGDFFLNAGQAIDVEFEDDAEVVLGNFASQSDVALKLDVTAGDGYAAFKGGGVAINAVSSADDAKAAEDGKLILFASDGITTNSTDDTRFHSDGDVYIQNDTESNCSTQSKSLMLGSATSVVMFAETDITAGFAIVAIPGIRTSVALYTSETLGVKFGYSRMSNEIALASAENKGLGAYLKNISGLIGVLMQEEELTEVEQEEFENGVTAGKVVNRLVGTKSGSVEAQGGIQNTM</sequence>
<evidence type="ECO:0000313" key="1">
    <source>
        <dbReference type="EMBL" id="MDQ0317423.1"/>
    </source>
</evidence>
<name>A0AAE3VSL8_9HYPH</name>
<dbReference type="AlphaFoldDB" id="A0AAE3VSL8"/>
<organism evidence="1 2">
    <name type="scientific">Amorphus orientalis</name>
    <dbReference type="NCBI Taxonomy" id="649198"/>
    <lineage>
        <taxon>Bacteria</taxon>
        <taxon>Pseudomonadati</taxon>
        <taxon>Pseudomonadota</taxon>
        <taxon>Alphaproteobacteria</taxon>
        <taxon>Hyphomicrobiales</taxon>
        <taxon>Amorphaceae</taxon>
        <taxon>Amorphus</taxon>
    </lineage>
</organism>
<reference evidence="1" key="1">
    <citation type="submission" date="2023-07" db="EMBL/GenBank/DDBJ databases">
        <title>Genomic Encyclopedia of Type Strains, Phase IV (KMG-IV): sequencing the most valuable type-strain genomes for metagenomic binning, comparative biology and taxonomic classification.</title>
        <authorList>
            <person name="Goeker M."/>
        </authorList>
    </citation>
    <scope>NUCLEOTIDE SEQUENCE</scope>
    <source>
        <strain evidence="1">DSM 21202</strain>
    </source>
</reference>
<keyword evidence="2" id="KW-1185">Reference proteome</keyword>
<proteinExistence type="predicted"/>
<evidence type="ECO:0000313" key="2">
    <source>
        <dbReference type="Proteomes" id="UP001229244"/>
    </source>
</evidence>
<accession>A0AAE3VSL8</accession>
<comment type="caution">
    <text evidence="1">The sequence shown here is derived from an EMBL/GenBank/DDBJ whole genome shotgun (WGS) entry which is preliminary data.</text>
</comment>
<dbReference type="RefSeq" id="WP_306887340.1">
    <property type="nucleotide sequence ID" value="NZ_JAUSUL010000005.1"/>
</dbReference>
<dbReference type="Proteomes" id="UP001229244">
    <property type="component" value="Unassembled WGS sequence"/>
</dbReference>
<gene>
    <name evidence="1" type="ORF">J2S73_003907</name>
</gene>
<protein>
    <submittedName>
        <fullName evidence="1">Uncharacterized protein</fullName>
    </submittedName>
</protein>
<dbReference type="EMBL" id="JAUSUL010000005">
    <property type="protein sequence ID" value="MDQ0317423.1"/>
    <property type="molecule type" value="Genomic_DNA"/>
</dbReference>